<evidence type="ECO:0000313" key="2">
    <source>
        <dbReference type="EMBL" id="NML46086.1"/>
    </source>
</evidence>
<dbReference type="AlphaFoldDB" id="A0A848H519"/>
<keyword evidence="3" id="KW-1185">Reference proteome</keyword>
<accession>A0A848H519</accession>
<keyword evidence="1" id="KW-0732">Signal</keyword>
<proteinExistence type="predicted"/>
<feature type="signal peptide" evidence="1">
    <location>
        <begin position="1"/>
        <end position="21"/>
    </location>
</feature>
<feature type="chain" id="PRO_5032696283" description="DUF1311 domain-containing protein" evidence="1">
    <location>
        <begin position="22"/>
        <end position="190"/>
    </location>
</feature>
<name>A0A848H519_9BURK</name>
<dbReference type="EMBL" id="JABBFX010000002">
    <property type="protein sequence ID" value="NML46086.1"/>
    <property type="molecule type" value="Genomic_DNA"/>
</dbReference>
<dbReference type="RefSeq" id="WP_169420372.1">
    <property type="nucleotide sequence ID" value="NZ_JABBFX010000002.1"/>
</dbReference>
<comment type="caution">
    <text evidence="2">The sequence shown here is derived from an EMBL/GenBank/DDBJ whole genome shotgun (WGS) entry which is preliminary data.</text>
</comment>
<protein>
    <recommendedName>
        <fullName evidence="4">DUF1311 domain-containing protein</fullName>
    </recommendedName>
</protein>
<reference evidence="2 3" key="1">
    <citation type="submission" date="2020-04" db="EMBL/GenBank/DDBJ databases">
        <title>Ramlibacter sp. G-1-2-2 isolated from soil.</title>
        <authorList>
            <person name="Dahal R.H."/>
        </authorList>
    </citation>
    <scope>NUCLEOTIDE SEQUENCE [LARGE SCALE GENOMIC DNA]</scope>
    <source>
        <strain evidence="2 3">G-1-2-2</strain>
    </source>
</reference>
<gene>
    <name evidence="2" type="ORF">HHL11_20230</name>
</gene>
<evidence type="ECO:0008006" key="4">
    <source>
        <dbReference type="Google" id="ProtNLM"/>
    </source>
</evidence>
<organism evidence="2 3">
    <name type="scientific">Ramlibacter agri</name>
    <dbReference type="NCBI Taxonomy" id="2728837"/>
    <lineage>
        <taxon>Bacteria</taxon>
        <taxon>Pseudomonadati</taxon>
        <taxon>Pseudomonadota</taxon>
        <taxon>Betaproteobacteria</taxon>
        <taxon>Burkholderiales</taxon>
        <taxon>Comamonadaceae</taxon>
        <taxon>Ramlibacter</taxon>
    </lineage>
</organism>
<sequence length="190" mass="21230">MKYRIAGWAAAALLCMVGASAQTMTKEAYKAQDMRIEAEYSAAKGRCKRLDGNARDVCQEQVRGERDIAQAQLAMQFKPTADNDEKVRVARAEAAYGVSLQRCRPLDGAAREVCRKDAKSVLADAKADARLQKEVVAQQMKSDGIVRERTEREQKIAQAQFNAARERCEMLPGDGRDNCLMDVRRRFGKL</sequence>
<evidence type="ECO:0000256" key="1">
    <source>
        <dbReference type="SAM" id="SignalP"/>
    </source>
</evidence>
<dbReference type="Proteomes" id="UP000541185">
    <property type="component" value="Unassembled WGS sequence"/>
</dbReference>
<evidence type="ECO:0000313" key="3">
    <source>
        <dbReference type="Proteomes" id="UP000541185"/>
    </source>
</evidence>